<evidence type="ECO:0000259" key="1">
    <source>
        <dbReference type="Pfam" id="PF07883"/>
    </source>
</evidence>
<dbReference type="InterPro" id="IPR014710">
    <property type="entry name" value="RmlC-like_jellyroll"/>
</dbReference>
<proteinExistence type="predicted"/>
<name>A0ABR4ANQ2_9LECA</name>
<dbReference type="CDD" id="cd02226">
    <property type="entry name" value="cupin_YdbB-like"/>
    <property type="match status" value="1"/>
</dbReference>
<dbReference type="Proteomes" id="UP001590950">
    <property type="component" value="Unassembled WGS sequence"/>
</dbReference>
<organism evidence="2 3">
    <name type="scientific">Stereocaulon virgatum</name>
    <dbReference type="NCBI Taxonomy" id="373712"/>
    <lineage>
        <taxon>Eukaryota</taxon>
        <taxon>Fungi</taxon>
        <taxon>Dikarya</taxon>
        <taxon>Ascomycota</taxon>
        <taxon>Pezizomycotina</taxon>
        <taxon>Lecanoromycetes</taxon>
        <taxon>OSLEUM clade</taxon>
        <taxon>Lecanoromycetidae</taxon>
        <taxon>Lecanorales</taxon>
        <taxon>Lecanorineae</taxon>
        <taxon>Stereocaulaceae</taxon>
        <taxon>Stereocaulon</taxon>
    </lineage>
</organism>
<dbReference type="EMBL" id="JBEFKJ010000003">
    <property type="protein sequence ID" value="KAL2047169.1"/>
    <property type="molecule type" value="Genomic_DNA"/>
</dbReference>
<keyword evidence="3" id="KW-1185">Reference proteome</keyword>
<dbReference type="InterPro" id="IPR011051">
    <property type="entry name" value="RmlC_Cupin_sf"/>
</dbReference>
<protein>
    <recommendedName>
        <fullName evidence="1">Cupin type-2 domain-containing protein</fullName>
    </recommendedName>
</protein>
<dbReference type="Pfam" id="PF07883">
    <property type="entry name" value="Cupin_2"/>
    <property type="match status" value="1"/>
</dbReference>
<dbReference type="PANTHER" id="PTHR36114:SF1">
    <property type="entry name" value="16.7 KDA PROTEIN IN WHIE LOCUS"/>
    <property type="match status" value="1"/>
</dbReference>
<dbReference type="Gene3D" id="2.60.120.10">
    <property type="entry name" value="Jelly Rolls"/>
    <property type="match status" value="1"/>
</dbReference>
<dbReference type="PANTHER" id="PTHR36114">
    <property type="entry name" value="16.7 KDA PROTEIN IN WHIE LOCUS"/>
    <property type="match status" value="1"/>
</dbReference>
<dbReference type="InterPro" id="IPR013096">
    <property type="entry name" value="Cupin_2"/>
</dbReference>
<comment type="caution">
    <text evidence="2">The sequence shown here is derived from an EMBL/GenBank/DDBJ whole genome shotgun (WGS) entry which is preliminary data.</text>
</comment>
<reference evidence="2 3" key="1">
    <citation type="submission" date="2024-09" db="EMBL/GenBank/DDBJ databases">
        <title>Rethinking Asexuality: The Enigmatic Case of Functional Sexual Genes in Lepraria (Stereocaulaceae).</title>
        <authorList>
            <person name="Doellman M."/>
            <person name="Sun Y."/>
            <person name="Barcenas-Pena A."/>
            <person name="Lumbsch H.T."/>
            <person name="Grewe F."/>
        </authorList>
    </citation>
    <scope>NUCLEOTIDE SEQUENCE [LARGE SCALE GENOMIC DNA]</scope>
    <source>
        <strain evidence="2 3">Mercado 3170</strain>
    </source>
</reference>
<gene>
    <name evidence="2" type="ORF">N7G274_001188</name>
</gene>
<dbReference type="SUPFAM" id="SSF51182">
    <property type="entry name" value="RmlC-like cupins"/>
    <property type="match status" value="1"/>
</dbReference>
<sequence length="128" mass="14203">MSTPTPSGPLNLIHLLTKFSDHWSQRTIGTLNDYEIKLAKLLGEFVWHSHPDTDEMFLVLSGTLNIQLRDRNVMLNPGEVFVVPKGAEHCPKADKEVAVMLLEPKGVVNTGNSERGDLTIAPRAMDEV</sequence>
<evidence type="ECO:0000313" key="3">
    <source>
        <dbReference type="Proteomes" id="UP001590950"/>
    </source>
</evidence>
<feature type="domain" description="Cupin type-2" evidence="1">
    <location>
        <begin position="44"/>
        <end position="102"/>
    </location>
</feature>
<accession>A0ABR4ANQ2</accession>
<dbReference type="InterPro" id="IPR052044">
    <property type="entry name" value="PKS_Associated_Protein"/>
</dbReference>
<evidence type="ECO:0000313" key="2">
    <source>
        <dbReference type="EMBL" id="KAL2047169.1"/>
    </source>
</evidence>